<accession>A0ABW9AGJ7</accession>
<name>A0ABW9AGJ7_9BURK</name>
<evidence type="ECO:0000256" key="11">
    <source>
        <dbReference type="SAM" id="SignalP"/>
    </source>
</evidence>
<keyword evidence="3" id="KW-0813">Transport</keyword>
<comment type="caution">
    <text evidence="13">The sequence shown here is derived from an EMBL/GenBank/DDBJ whole genome shotgun (WGS) entry which is preliminary data.</text>
</comment>
<dbReference type="Pfam" id="PF13609">
    <property type="entry name" value="Porin_4"/>
    <property type="match status" value="1"/>
</dbReference>
<keyword evidence="9" id="KW-0472">Membrane</keyword>
<protein>
    <submittedName>
        <fullName evidence="13">Porin</fullName>
    </submittedName>
</protein>
<dbReference type="RefSeq" id="WP_408160110.1">
    <property type="nucleotide sequence ID" value="NZ_JAQQFM010000010.1"/>
</dbReference>
<evidence type="ECO:0000259" key="12">
    <source>
        <dbReference type="Pfam" id="PF13609"/>
    </source>
</evidence>
<gene>
    <name evidence="13" type="ORF">PQR62_21660</name>
</gene>
<evidence type="ECO:0000256" key="2">
    <source>
        <dbReference type="ARBA" id="ARBA00011233"/>
    </source>
</evidence>
<evidence type="ECO:0000256" key="7">
    <source>
        <dbReference type="ARBA" id="ARBA00023065"/>
    </source>
</evidence>
<dbReference type="CDD" id="cd00342">
    <property type="entry name" value="gram_neg_porins"/>
    <property type="match status" value="1"/>
</dbReference>
<keyword evidence="6 11" id="KW-0732">Signal</keyword>
<evidence type="ECO:0000256" key="3">
    <source>
        <dbReference type="ARBA" id="ARBA00022448"/>
    </source>
</evidence>
<evidence type="ECO:0000313" key="13">
    <source>
        <dbReference type="EMBL" id="MFL9926893.1"/>
    </source>
</evidence>
<feature type="signal peptide" evidence="11">
    <location>
        <begin position="1"/>
        <end position="23"/>
    </location>
</feature>
<dbReference type="InterPro" id="IPR023614">
    <property type="entry name" value="Porin_dom_sf"/>
</dbReference>
<feature type="chain" id="PRO_5046560269" evidence="11">
    <location>
        <begin position="24"/>
        <end position="355"/>
    </location>
</feature>
<feature type="domain" description="Porin" evidence="12">
    <location>
        <begin position="7"/>
        <end position="326"/>
    </location>
</feature>
<comment type="subcellular location">
    <subcellularLocation>
        <location evidence="1">Cell outer membrane</location>
        <topology evidence="1">Multi-pass membrane protein</topology>
    </subcellularLocation>
</comment>
<evidence type="ECO:0000256" key="6">
    <source>
        <dbReference type="ARBA" id="ARBA00022729"/>
    </source>
</evidence>
<dbReference type="PANTHER" id="PTHR34501">
    <property type="entry name" value="PROTEIN YDDL-RELATED"/>
    <property type="match status" value="1"/>
</dbReference>
<evidence type="ECO:0000313" key="14">
    <source>
        <dbReference type="Proteomes" id="UP001629246"/>
    </source>
</evidence>
<keyword evidence="8" id="KW-0626">Porin</keyword>
<keyword evidence="14" id="KW-1185">Reference proteome</keyword>
<sequence>MKKKLLAAAMLAAGFGTAGMAHAADSVTIYGIIDLGLTYYSNAPKTGGGSASLLRMDSGIAQGSRIGFKGTEDLGGGLSAFFTLETGFGADDGSLGQGGLIFGRQSFVGLSSKSWGSVSMGRQYDFMANIGGQYAMGALSPAGSFAWGLHADAAHGAALNDHIYAGDRTNNSIKYTSNKIGGFNFGFMYGMGEVAGNNNSGRTVSAYAGYDNGPFSGGLGYTDIKNTAGTDATRMYGAGATYQLGAWKPFGNITQVKSTATSAKVTTYELGTVYALTPLWDVSGAYQFQKRNQGVGNASALIAMLDYKISKRTDLYTGIVYDRDKGYNAYPVFGGGIQSATGNQTAFRLGMRHRF</sequence>
<evidence type="ECO:0000256" key="1">
    <source>
        <dbReference type="ARBA" id="ARBA00004571"/>
    </source>
</evidence>
<dbReference type="Gene3D" id="2.40.160.10">
    <property type="entry name" value="Porin"/>
    <property type="match status" value="1"/>
</dbReference>
<dbReference type="EMBL" id="JAQQFM010000010">
    <property type="protein sequence ID" value="MFL9926893.1"/>
    <property type="molecule type" value="Genomic_DNA"/>
</dbReference>
<evidence type="ECO:0000256" key="4">
    <source>
        <dbReference type="ARBA" id="ARBA00022452"/>
    </source>
</evidence>
<keyword evidence="7" id="KW-0406">Ion transport</keyword>
<keyword evidence="5" id="KW-0812">Transmembrane</keyword>
<dbReference type="InterPro" id="IPR050298">
    <property type="entry name" value="Gram-neg_bact_OMP"/>
</dbReference>
<dbReference type="SUPFAM" id="SSF56935">
    <property type="entry name" value="Porins"/>
    <property type="match status" value="1"/>
</dbReference>
<evidence type="ECO:0000256" key="9">
    <source>
        <dbReference type="ARBA" id="ARBA00023136"/>
    </source>
</evidence>
<dbReference type="PRINTS" id="PR00182">
    <property type="entry name" value="ECOLNEIPORIN"/>
</dbReference>
<evidence type="ECO:0000256" key="5">
    <source>
        <dbReference type="ARBA" id="ARBA00022692"/>
    </source>
</evidence>
<organism evidence="13 14">
    <name type="scientific">Herbaspirillum lusitanum</name>
    <dbReference type="NCBI Taxonomy" id="213312"/>
    <lineage>
        <taxon>Bacteria</taxon>
        <taxon>Pseudomonadati</taxon>
        <taxon>Pseudomonadota</taxon>
        <taxon>Betaproteobacteria</taxon>
        <taxon>Burkholderiales</taxon>
        <taxon>Oxalobacteraceae</taxon>
        <taxon>Herbaspirillum</taxon>
    </lineage>
</organism>
<dbReference type="InterPro" id="IPR001702">
    <property type="entry name" value="Porin_Gram-ve"/>
</dbReference>
<dbReference type="InterPro" id="IPR033900">
    <property type="entry name" value="Gram_neg_porin_domain"/>
</dbReference>
<dbReference type="PANTHER" id="PTHR34501:SF9">
    <property type="entry name" value="MAJOR OUTER MEMBRANE PROTEIN P.IA"/>
    <property type="match status" value="1"/>
</dbReference>
<proteinExistence type="predicted"/>
<dbReference type="Proteomes" id="UP001629246">
    <property type="component" value="Unassembled WGS sequence"/>
</dbReference>
<comment type="subunit">
    <text evidence="2">Homotrimer.</text>
</comment>
<keyword evidence="10" id="KW-0998">Cell outer membrane</keyword>
<evidence type="ECO:0000256" key="8">
    <source>
        <dbReference type="ARBA" id="ARBA00023114"/>
    </source>
</evidence>
<keyword evidence="4" id="KW-1134">Transmembrane beta strand</keyword>
<reference evidence="13 14" key="1">
    <citation type="journal article" date="2024" name="Chem. Sci.">
        <title>Discovery of megapolipeptins by genome mining of a Burkholderiales bacteria collection.</title>
        <authorList>
            <person name="Paulo B.S."/>
            <person name="Recchia M.J.J."/>
            <person name="Lee S."/>
            <person name="Fergusson C.H."/>
            <person name="Romanowski S.B."/>
            <person name="Hernandez A."/>
            <person name="Krull N."/>
            <person name="Liu D.Y."/>
            <person name="Cavanagh H."/>
            <person name="Bos A."/>
            <person name="Gray C.A."/>
            <person name="Murphy B.T."/>
            <person name="Linington R.G."/>
            <person name="Eustaquio A.S."/>
        </authorList>
    </citation>
    <scope>NUCLEOTIDE SEQUENCE [LARGE SCALE GENOMIC DNA]</scope>
    <source>
        <strain evidence="13 14">RL21-008-BIB-A</strain>
    </source>
</reference>
<evidence type="ECO:0000256" key="10">
    <source>
        <dbReference type="ARBA" id="ARBA00023237"/>
    </source>
</evidence>